<dbReference type="Proteomes" id="UP001516400">
    <property type="component" value="Unassembled WGS sequence"/>
</dbReference>
<reference evidence="1 2" key="1">
    <citation type="journal article" date="2021" name="BMC Biol.">
        <title>Horizontally acquired antibacterial genes associated with adaptive radiation of ladybird beetles.</title>
        <authorList>
            <person name="Li H.S."/>
            <person name="Tang X.F."/>
            <person name="Huang Y.H."/>
            <person name="Xu Z.Y."/>
            <person name="Chen M.L."/>
            <person name="Du X.Y."/>
            <person name="Qiu B.Y."/>
            <person name="Chen P.T."/>
            <person name="Zhang W."/>
            <person name="Slipinski A."/>
            <person name="Escalona H.E."/>
            <person name="Waterhouse R.M."/>
            <person name="Zwick A."/>
            <person name="Pang H."/>
        </authorList>
    </citation>
    <scope>NUCLEOTIDE SEQUENCE [LARGE SCALE GENOMIC DNA]</scope>
    <source>
        <strain evidence="1">SYSU2018</strain>
    </source>
</reference>
<keyword evidence="2" id="KW-1185">Reference proteome</keyword>
<organism evidence="1 2">
    <name type="scientific">Cryptolaemus montrouzieri</name>
    <dbReference type="NCBI Taxonomy" id="559131"/>
    <lineage>
        <taxon>Eukaryota</taxon>
        <taxon>Metazoa</taxon>
        <taxon>Ecdysozoa</taxon>
        <taxon>Arthropoda</taxon>
        <taxon>Hexapoda</taxon>
        <taxon>Insecta</taxon>
        <taxon>Pterygota</taxon>
        <taxon>Neoptera</taxon>
        <taxon>Endopterygota</taxon>
        <taxon>Coleoptera</taxon>
        <taxon>Polyphaga</taxon>
        <taxon>Cucujiformia</taxon>
        <taxon>Coccinelloidea</taxon>
        <taxon>Coccinellidae</taxon>
        <taxon>Scymninae</taxon>
        <taxon>Scymnini</taxon>
        <taxon>Cryptolaemus</taxon>
    </lineage>
</organism>
<proteinExistence type="predicted"/>
<evidence type="ECO:0000313" key="1">
    <source>
        <dbReference type="EMBL" id="KAL3267949.1"/>
    </source>
</evidence>
<name>A0ABD2MNY1_9CUCU</name>
<protein>
    <submittedName>
        <fullName evidence="1">Uncharacterized protein</fullName>
    </submittedName>
</protein>
<gene>
    <name evidence="1" type="ORF">HHI36_007086</name>
</gene>
<sequence length="106" mass="12260">GPKVDRGLGGCVYCQCERNNKTTRNAHCFQTNNLEVRTTELTAMNKSCSHVLEDFSREAPCYKAHIISEICSRRERVKGELRAPQNWDKLAKDRHPYRKVSVQHQD</sequence>
<accession>A0ABD2MNY1</accession>
<feature type="non-terminal residue" evidence="1">
    <location>
        <position position="1"/>
    </location>
</feature>
<evidence type="ECO:0000313" key="2">
    <source>
        <dbReference type="Proteomes" id="UP001516400"/>
    </source>
</evidence>
<dbReference type="AlphaFoldDB" id="A0ABD2MNY1"/>
<comment type="caution">
    <text evidence="1">The sequence shown here is derived from an EMBL/GenBank/DDBJ whole genome shotgun (WGS) entry which is preliminary data.</text>
</comment>
<dbReference type="EMBL" id="JABFTP020000021">
    <property type="protein sequence ID" value="KAL3267949.1"/>
    <property type="molecule type" value="Genomic_DNA"/>
</dbReference>